<dbReference type="InterPro" id="IPR000807">
    <property type="entry name" value="ImidazoleglycerolP_deHydtase"/>
</dbReference>
<sequence>MNVNRFEKEDETGYPSVRKAKIVRQTGETSVELELCLDGQGQAQLDIPVPFLSHMLHLFAVHSGCDLTIQASGDIEVDDHHLVEDIGICLGRALYESLGDKVGIRRYGQRYTPMDEALARTVLDFSGRSAFVWQTEFRQDKIGQFSTELVEEFFKSVANEARMALHMAVLYGSNHHHMVEALFKSFAAALREAVTLEHHQRLLSSKGVLE</sequence>
<dbReference type="GO" id="GO:0005737">
    <property type="term" value="C:cytoplasm"/>
    <property type="evidence" value="ECO:0007669"/>
    <property type="project" value="UniProtKB-SubCell"/>
</dbReference>
<comment type="similarity">
    <text evidence="6 7">Belongs to the imidazoleglycerol-phosphate dehydratase family.</text>
</comment>
<dbReference type="InterPro" id="IPR038494">
    <property type="entry name" value="IGPD_sf"/>
</dbReference>
<dbReference type="NCBIfam" id="NF002114">
    <property type="entry name" value="PRK00951.2-4"/>
    <property type="match status" value="1"/>
</dbReference>
<keyword evidence="4 6" id="KW-0368">Histidine biosynthesis</keyword>
<dbReference type="Gene3D" id="3.30.230.40">
    <property type="entry name" value="Imidazole glycerol phosphate dehydratase, domain 1"/>
    <property type="match status" value="2"/>
</dbReference>
<dbReference type="PROSITE" id="PS00955">
    <property type="entry name" value="IGP_DEHYDRATASE_2"/>
    <property type="match status" value="1"/>
</dbReference>
<keyword evidence="5 6" id="KW-0456">Lyase</keyword>
<evidence type="ECO:0000313" key="9">
    <source>
        <dbReference type="Proteomes" id="UP000184016"/>
    </source>
</evidence>
<organism evidence="8 9">
    <name type="scientific">Alicyclobacillus tolerans</name>
    <dbReference type="NCBI Taxonomy" id="90970"/>
    <lineage>
        <taxon>Bacteria</taxon>
        <taxon>Bacillati</taxon>
        <taxon>Bacillota</taxon>
        <taxon>Bacilli</taxon>
        <taxon>Bacillales</taxon>
        <taxon>Alicyclobacillaceae</taxon>
        <taxon>Alicyclobacillus</taxon>
    </lineage>
</organism>
<dbReference type="GO" id="GO:0000105">
    <property type="term" value="P:L-histidine biosynthetic process"/>
    <property type="evidence" value="ECO:0007669"/>
    <property type="project" value="UniProtKB-UniRule"/>
</dbReference>
<dbReference type="FunFam" id="3.30.230.40:FF:000003">
    <property type="entry name" value="Imidazoleglycerol-phosphate dehydratase HisB"/>
    <property type="match status" value="1"/>
</dbReference>
<reference evidence="9" key="1">
    <citation type="submission" date="2016-11" db="EMBL/GenBank/DDBJ databases">
        <authorList>
            <person name="Varghese N."/>
            <person name="Submissions S."/>
        </authorList>
    </citation>
    <scope>NUCLEOTIDE SEQUENCE [LARGE SCALE GENOMIC DNA]</scope>
    <source>
        <strain evidence="9">USBA-503</strain>
    </source>
</reference>
<gene>
    <name evidence="6" type="primary">hisB</name>
    <name evidence="8" type="ORF">SAMN05443507_10232</name>
</gene>
<evidence type="ECO:0000256" key="7">
    <source>
        <dbReference type="RuleBase" id="RU000599"/>
    </source>
</evidence>
<dbReference type="Proteomes" id="UP000184016">
    <property type="component" value="Unassembled WGS sequence"/>
</dbReference>
<dbReference type="UniPathway" id="UPA00031">
    <property type="reaction ID" value="UER00011"/>
</dbReference>
<dbReference type="RefSeq" id="WP_072872798.1">
    <property type="nucleotide sequence ID" value="NZ_FRAF01000002.1"/>
</dbReference>
<comment type="catalytic activity">
    <reaction evidence="6 7">
        <text>D-erythro-1-(imidazol-4-yl)glycerol 3-phosphate = 3-(imidazol-4-yl)-2-oxopropyl phosphate + H2O</text>
        <dbReference type="Rhea" id="RHEA:11040"/>
        <dbReference type="ChEBI" id="CHEBI:15377"/>
        <dbReference type="ChEBI" id="CHEBI:57766"/>
        <dbReference type="ChEBI" id="CHEBI:58278"/>
        <dbReference type="EC" id="4.2.1.19"/>
    </reaction>
</comment>
<dbReference type="InterPro" id="IPR020565">
    <property type="entry name" value="ImidazoleglycerP_deHydtase_CS"/>
</dbReference>
<dbReference type="GO" id="GO:0004424">
    <property type="term" value="F:imidazoleglycerol-phosphate dehydratase activity"/>
    <property type="evidence" value="ECO:0007669"/>
    <property type="project" value="UniProtKB-UniRule"/>
</dbReference>
<dbReference type="AlphaFoldDB" id="A0A1M6KWS5"/>
<dbReference type="FunFam" id="3.30.230.40:FF:000001">
    <property type="entry name" value="Imidazoleglycerol-phosphate dehydratase HisB"/>
    <property type="match status" value="1"/>
</dbReference>
<dbReference type="NCBIfam" id="NF002111">
    <property type="entry name" value="PRK00951.2-1"/>
    <property type="match status" value="1"/>
</dbReference>
<dbReference type="HAMAP" id="MF_00076">
    <property type="entry name" value="HisB"/>
    <property type="match status" value="1"/>
</dbReference>
<evidence type="ECO:0000256" key="1">
    <source>
        <dbReference type="ARBA" id="ARBA00005047"/>
    </source>
</evidence>
<dbReference type="PANTHER" id="PTHR23133">
    <property type="entry name" value="IMIDAZOLEGLYCEROL-PHOSPHATE DEHYDRATASE HIS7"/>
    <property type="match status" value="1"/>
</dbReference>
<proteinExistence type="inferred from homology"/>
<keyword evidence="9" id="KW-1185">Reference proteome</keyword>
<dbReference type="Pfam" id="PF00475">
    <property type="entry name" value="IGPD"/>
    <property type="match status" value="1"/>
</dbReference>
<evidence type="ECO:0000256" key="3">
    <source>
        <dbReference type="ARBA" id="ARBA00022605"/>
    </source>
</evidence>
<accession>A0A1M6KWS5</accession>
<dbReference type="PROSITE" id="PS00954">
    <property type="entry name" value="IGP_DEHYDRATASE_1"/>
    <property type="match status" value="1"/>
</dbReference>
<dbReference type="STRING" id="1830138.SAMN05443507_10232"/>
<comment type="subcellular location">
    <subcellularLocation>
        <location evidence="6 7">Cytoplasm</location>
    </subcellularLocation>
</comment>
<evidence type="ECO:0000256" key="6">
    <source>
        <dbReference type="HAMAP-Rule" id="MF_00076"/>
    </source>
</evidence>
<name>A0A1M6KWS5_9BACL</name>
<protein>
    <recommendedName>
        <fullName evidence="2 6">Imidazoleglycerol-phosphate dehydratase</fullName>
        <shortName evidence="6">IGPD</shortName>
        <ecNumber evidence="6 7">4.2.1.19</ecNumber>
    </recommendedName>
</protein>
<dbReference type="CDD" id="cd07914">
    <property type="entry name" value="IGPD"/>
    <property type="match status" value="1"/>
</dbReference>
<dbReference type="EC" id="4.2.1.19" evidence="6 7"/>
<evidence type="ECO:0000256" key="2">
    <source>
        <dbReference type="ARBA" id="ARBA00016664"/>
    </source>
</evidence>
<keyword evidence="3 6" id="KW-0028">Amino-acid biosynthesis</keyword>
<evidence type="ECO:0000256" key="4">
    <source>
        <dbReference type="ARBA" id="ARBA00023102"/>
    </source>
</evidence>
<dbReference type="SUPFAM" id="SSF54211">
    <property type="entry name" value="Ribosomal protein S5 domain 2-like"/>
    <property type="match status" value="2"/>
</dbReference>
<comment type="pathway">
    <text evidence="1 6 7">Amino-acid biosynthesis; L-histidine biosynthesis; L-histidine from 5-phospho-alpha-D-ribose 1-diphosphate: step 6/9.</text>
</comment>
<dbReference type="InterPro" id="IPR020568">
    <property type="entry name" value="Ribosomal_Su5_D2-typ_SF"/>
</dbReference>
<evidence type="ECO:0000313" key="8">
    <source>
        <dbReference type="EMBL" id="SHJ63339.1"/>
    </source>
</evidence>
<dbReference type="EMBL" id="FRAF01000002">
    <property type="protein sequence ID" value="SHJ63339.1"/>
    <property type="molecule type" value="Genomic_DNA"/>
</dbReference>
<keyword evidence="6" id="KW-0963">Cytoplasm</keyword>
<evidence type="ECO:0000256" key="5">
    <source>
        <dbReference type="ARBA" id="ARBA00023239"/>
    </source>
</evidence>
<dbReference type="PANTHER" id="PTHR23133:SF2">
    <property type="entry name" value="IMIDAZOLEGLYCEROL-PHOSPHATE DEHYDRATASE"/>
    <property type="match status" value="1"/>
</dbReference>